<dbReference type="GO" id="GO:0046872">
    <property type="term" value="F:metal ion binding"/>
    <property type="evidence" value="ECO:0007669"/>
    <property type="project" value="UniProtKB-KW"/>
</dbReference>
<keyword evidence="3" id="KW-1133">Transmembrane helix</keyword>
<evidence type="ECO:0000256" key="3">
    <source>
        <dbReference type="SAM" id="Phobius"/>
    </source>
</evidence>
<evidence type="ECO:0000313" key="6">
    <source>
        <dbReference type="EMBL" id="HJC05807.1"/>
    </source>
</evidence>
<dbReference type="Pfam" id="PF01368">
    <property type="entry name" value="DHH"/>
    <property type="match status" value="1"/>
</dbReference>
<comment type="cofactor">
    <cofactor evidence="2">
        <name>Mn(2+)</name>
        <dbReference type="ChEBI" id="CHEBI:29035"/>
    </cofactor>
    <text evidence="2">For phosphodiesterase activity, probably binds 2 Mn(2+) per subunit.</text>
</comment>
<organism evidence="6 7">
    <name type="scientific">Candidatus Enterocloster excrementipullorum</name>
    <dbReference type="NCBI Taxonomy" id="2838559"/>
    <lineage>
        <taxon>Bacteria</taxon>
        <taxon>Bacillati</taxon>
        <taxon>Bacillota</taxon>
        <taxon>Clostridia</taxon>
        <taxon>Lachnospirales</taxon>
        <taxon>Lachnospiraceae</taxon>
        <taxon>Enterocloster</taxon>
    </lineage>
</organism>
<feature type="transmembrane region" description="Helical" evidence="3">
    <location>
        <begin position="12"/>
        <end position="35"/>
    </location>
</feature>
<dbReference type="InterPro" id="IPR001667">
    <property type="entry name" value="DDH_dom"/>
</dbReference>
<keyword evidence="1" id="KW-0378">Hydrolase</keyword>
<keyword evidence="2" id="KW-0464">Manganese</keyword>
<dbReference type="InterPro" id="IPR003156">
    <property type="entry name" value="DHHA1_dom"/>
</dbReference>
<keyword evidence="1" id="KW-1003">Cell membrane</keyword>
<dbReference type="AlphaFoldDB" id="A0A9D2N0R2"/>
<dbReference type="EC" id="3.1.4.-" evidence="1"/>
<feature type="binding site" evidence="2">
    <location>
        <position position="449"/>
    </location>
    <ligand>
        <name>Mn(2+)</name>
        <dbReference type="ChEBI" id="CHEBI:29035"/>
        <label>1</label>
    </ligand>
</feature>
<feature type="binding site" evidence="2">
    <location>
        <position position="379"/>
    </location>
    <ligand>
        <name>Mn(2+)</name>
        <dbReference type="ChEBI" id="CHEBI:29035"/>
        <label>1</label>
    </ligand>
</feature>
<dbReference type="FunFam" id="3.90.1640.10:FF:000002">
    <property type="entry name" value="Cyclic-di-AMP phosphodiesterase"/>
    <property type="match status" value="1"/>
</dbReference>
<comment type="subcellular location">
    <subcellularLocation>
        <location evidence="1">Cell membrane</location>
    </subcellularLocation>
</comment>
<evidence type="ECO:0000256" key="2">
    <source>
        <dbReference type="PIRSR" id="PIRSR026583-50"/>
    </source>
</evidence>
<comment type="caution">
    <text evidence="6">The sequence shown here is derived from an EMBL/GenBank/DDBJ whole genome shotgun (WGS) entry which is preliminary data.</text>
</comment>
<gene>
    <name evidence="6" type="ORF">H9704_06585</name>
</gene>
<feature type="transmembrane region" description="Helical" evidence="3">
    <location>
        <begin position="41"/>
        <end position="59"/>
    </location>
</feature>
<accession>A0A9D2N0R2</accession>
<feature type="binding site" evidence="2">
    <location>
        <position position="528"/>
    </location>
    <ligand>
        <name>Mn(2+)</name>
        <dbReference type="ChEBI" id="CHEBI:29035"/>
        <label>2</label>
    </ligand>
</feature>
<feature type="binding site" evidence="2">
    <location>
        <position position="375"/>
    </location>
    <ligand>
        <name>Mn(2+)</name>
        <dbReference type="ChEBI" id="CHEBI:29035"/>
        <label>1</label>
    </ligand>
</feature>
<dbReference type="Gene3D" id="3.10.310.30">
    <property type="match status" value="1"/>
</dbReference>
<evidence type="ECO:0000256" key="1">
    <source>
        <dbReference type="PIRNR" id="PIRNR026583"/>
    </source>
</evidence>
<keyword evidence="3" id="KW-0812">Transmembrane</keyword>
<feature type="binding site" evidence="2">
    <location>
        <position position="381"/>
    </location>
    <ligand>
        <name>Mn(2+)</name>
        <dbReference type="ChEBI" id="CHEBI:29035"/>
        <label>2</label>
    </ligand>
</feature>
<dbReference type="Pfam" id="PF24898">
    <property type="entry name" value="GGDEF_GdpP"/>
    <property type="match status" value="1"/>
</dbReference>
<keyword evidence="2" id="KW-0479">Metal-binding</keyword>
<evidence type="ECO:0000259" key="4">
    <source>
        <dbReference type="Pfam" id="PF01368"/>
    </source>
</evidence>
<sequence>MRNKRKVRGTFRLYLQWPLFLSGLLIVLTAIVGAVSLKAGIIVSVFTLVYIGIALWLYFSRKRGMLEGLISFASAYGKNSQVLMDEMLIPYGITDKSGHFLWVNREFQAILDEDKSGLKNITALFPEVTKEMLATGGQMVSIHSAFGERRFRVDLKEVDLELFAGSGEEEQIKSGLAAESSSVTAVYLIDETQTIKYKQQINDQKMVAGLIYLDNYDEALESVEEVRRSLLTALIDRKITKYIGSLEGIVKKLEKDKYFFAIKQQYMTKMQEEHFSILEDVKTVNIGNDMAVTLSIGIGMNGETYGQNYDYARASIDMALGRGGDQAVVKDADKILYYGGKAQQMEKTTRVKARVKAHALRELMENKDRLLIMGHRLADIDSFGAAVGIYRIAVSMNKRAHIVLNEVTSSVRPMMDRFVESGEYPEDMFLKGPEAAGLVDAGTMLVVVDVNRPSITDEPSLLRLVKTIVVLDHHRTSSEIIDNAVLSYVEPYASSACEMVAEVVQYIADGIKVRPPEADAMYAGIVIDTQNFTNQTGVRTFEAAAFLRRSGADITRVRKLFREDMKDYQAKAEAVRAAEVYMDAFAISTCPAEGIESPTIVGAQAANELLEIRGIKASIVLTDYNGTVYFSARSIDEVNVQVMMEKLGGGGHRTIAGAQMKDVTVEEAKTRLKEVIQEMMSEGQVS</sequence>
<name>A0A9D2N0R2_9FIRM</name>
<dbReference type="Proteomes" id="UP000823910">
    <property type="component" value="Unassembled WGS sequence"/>
</dbReference>
<dbReference type="PANTHER" id="PTHR47618:SF2">
    <property type="entry name" value="CYCLIC-DI-AMP PHOSPHODIESTERASE GDPP"/>
    <property type="match status" value="1"/>
</dbReference>
<comment type="catalytic activity">
    <reaction evidence="1">
        <text>3',3'-c-di-AMP + H2O = 5'-O-phosphonoadenylyl-(3'-&gt;5')-adenosine + H(+)</text>
        <dbReference type="Rhea" id="RHEA:54420"/>
        <dbReference type="ChEBI" id="CHEBI:15377"/>
        <dbReference type="ChEBI" id="CHEBI:15378"/>
        <dbReference type="ChEBI" id="CHEBI:71500"/>
        <dbReference type="ChEBI" id="CHEBI:138171"/>
    </reaction>
</comment>
<feature type="domain" description="DHHA1" evidence="5">
    <location>
        <begin position="603"/>
        <end position="681"/>
    </location>
</feature>
<feature type="binding site" evidence="2">
    <location>
        <position position="473"/>
    </location>
    <ligand>
        <name>Mn(2+)</name>
        <dbReference type="ChEBI" id="CHEBI:29035"/>
        <label>2</label>
    </ligand>
</feature>
<comment type="similarity">
    <text evidence="1">Belongs to the GdpP/PdeA phosphodiesterase family.</text>
</comment>
<dbReference type="Gene3D" id="3.90.1640.10">
    <property type="entry name" value="inorganic pyrophosphatase (n-terminal core)"/>
    <property type="match status" value="1"/>
</dbReference>
<evidence type="ECO:0000313" key="7">
    <source>
        <dbReference type="Proteomes" id="UP000823910"/>
    </source>
</evidence>
<feature type="binding site" evidence="2">
    <location>
        <position position="449"/>
    </location>
    <ligand>
        <name>Mn(2+)</name>
        <dbReference type="ChEBI" id="CHEBI:29035"/>
        <label>2</label>
    </ligand>
</feature>
<feature type="domain" description="DDH" evidence="4">
    <location>
        <begin position="370"/>
        <end position="525"/>
    </location>
</feature>
<dbReference type="GO" id="GO:0005886">
    <property type="term" value="C:plasma membrane"/>
    <property type="evidence" value="ECO:0007669"/>
    <property type="project" value="UniProtKB-SubCell"/>
</dbReference>
<comment type="function">
    <text evidence="1">Has phosphodiesterase (PDE) activity against cyclic-di-AMP (c-di-AMP).</text>
</comment>
<protein>
    <recommendedName>
        <fullName evidence="1">Cyclic-di-AMP phosphodiesterase</fullName>
        <ecNumber evidence="1">3.1.4.-</ecNumber>
    </recommendedName>
</protein>
<dbReference type="GO" id="GO:0016787">
    <property type="term" value="F:hydrolase activity"/>
    <property type="evidence" value="ECO:0007669"/>
    <property type="project" value="UniProtKB-UniRule"/>
</dbReference>
<dbReference type="PIRSF" id="PIRSF026583">
    <property type="entry name" value="YybT"/>
    <property type="match status" value="1"/>
</dbReference>
<evidence type="ECO:0000259" key="5">
    <source>
        <dbReference type="Pfam" id="PF02272"/>
    </source>
</evidence>
<dbReference type="PANTHER" id="PTHR47618">
    <property type="entry name" value="BIFUNCTIONAL OLIGORIBONUCLEASE AND PAP PHOSPHATASE NRNA"/>
    <property type="match status" value="1"/>
</dbReference>
<dbReference type="InterPro" id="IPR051319">
    <property type="entry name" value="Oligoribo/pAp-PDE_c-di-AMP_PDE"/>
</dbReference>
<keyword evidence="1 3" id="KW-0472">Membrane</keyword>
<proteinExistence type="inferred from homology"/>
<dbReference type="Pfam" id="PF02272">
    <property type="entry name" value="DHHA1"/>
    <property type="match status" value="1"/>
</dbReference>
<dbReference type="SUPFAM" id="SSF64182">
    <property type="entry name" value="DHH phosphoesterases"/>
    <property type="match status" value="1"/>
</dbReference>
<reference evidence="6" key="2">
    <citation type="submission" date="2021-04" db="EMBL/GenBank/DDBJ databases">
        <authorList>
            <person name="Gilroy R."/>
        </authorList>
    </citation>
    <scope>NUCLEOTIDE SEQUENCE</scope>
    <source>
        <strain evidence="6">CHK180-15479</strain>
    </source>
</reference>
<reference evidence="6" key="1">
    <citation type="journal article" date="2021" name="PeerJ">
        <title>Extensive microbial diversity within the chicken gut microbiome revealed by metagenomics and culture.</title>
        <authorList>
            <person name="Gilroy R."/>
            <person name="Ravi A."/>
            <person name="Getino M."/>
            <person name="Pursley I."/>
            <person name="Horton D.L."/>
            <person name="Alikhan N.F."/>
            <person name="Baker D."/>
            <person name="Gharbi K."/>
            <person name="Hall N."/>
            <person name="Watson M."/>
            <person name="Adriaenssens E.M."/>
            <person name="Foster-Nyarko E."/>
            <person name="Jarju S."/>
            <person name="Secka A."/>
            <person name="Antonio M."/>
            <person name="Oren A."/>
            <person name="Chaudhuri R.R."/>
            <person name="La Ragione R."/>
            <person name="Hildebrand F."/>
            <person name="Pallen M.J."/>
        </authorList>
    </citation>
    <scope>NUCLEOTIDE SEQUENCE</scope>
    <source>
        <strain evidence="6">CHK180-15479</strain>
    </source>
</reference>
<dbReference type="InterPro" id="IPR038763">
    <property type="entry name" value="DHH_sf"/>
</dbReference>
<dbReference type="GO" id="GO:0003676">
    <property type="term" value="F:nucleic acid binding"/>
    <property type="evidence" value="ECO:0007669"/>
    <property type="project" value="UniProtKB-UniRule"/>
</dbReference>
<dbReference type="InterPro" id="IPR014528">
    <property type="entry name" value="GdpP/PdeA"/>
</dbReference>
<dbReference type="EMBL" id="DWWT01000028">
    <property type="protein sequence ID" value="HJC05807.1"/>
    <property type="molecule type" value="Genomic_DNA"/>
</dbReference>